<dbReference type="Ensembl" id="ENSCINT00000034778.1">
    <property type="protein sequence ID" value="ENSCINP00000036365.1"/>
    <property type="gene ID" value="ENSCING00000022851.1"/>
</dbReference>
<keyword evidence="3" id="KW-1185">Reference proteome</keyword>
<dbReference type="AlphaFoldDB" id="A0A1W5B7S8"/>
<dbReference type="EMBL" id="EAAA01000034">
    <property type="status" value="NOT_ANNOTATED_CDS"/>
    <property type="molecule type" value="Genomic_DNA"/>
</dbReference>
<dbReference type="GeneID" id="100183102"/>
<dbReference type="RefSeq" id="XP_018666829.1">
    <property type="nucleotide sequence ID" value="XM_018811284.2"/>
</dbReference>
<reference evidence="3" key="1">
    <citation type="journal article" date="2002" name="Science">
        <title>The draft genome of Ciona intestinalis: insights into chordate and vertebrate origins.</title>
        <authorList>
            <person name="Dehal P."/>
            <person name="Satou Y."/>
            <person name="Campbell R.K."/>
            <person name="Chapman J."/>
            <person name="Degnan B."/>
            <person name="De Tomaso A."/>
            <person name="Davidson B."/>
            <person name="Di Gregorio A."/>
            <person name="Gelpke M."/>
            <person name="Goodstein D.M."/>
            <person name="Harafuji N."/>
            <person name="Hastings K.E."/>
            <person name="Ho I."/>
            <person name="Hotta K."/>
            <person name="Huang W."/>
            <person name="Kawashima T."/>
            <person name="Lemaire P."/>
            <person name="Martinez D."/>
            <person name="Meinertzhagen I.A."/>
            <person name="Necula S."/>
            <person name="Nonaka M."/>
            <person name="Putnam N."/>
            <person name="Rash S."/>
            <person name="Saiga H."/>
            <person name="Satake M."/>
            <person name="Terry A."/>
            <person name="Yamada L."/>
            <person name="Wang H.G."/>
            <person name="Awazu S."/>
            <person name="Azumi K."/>
            <person name="Boore J."/>
            <person name="Branno M."/>
            <person name="Chin-Bow S."/>
            <person name="DeSantis R."/>
            <person name="Doyle S."/>
            <person name="Francino P."/>
            <person name="Keys D.N."/>
            <person name="Haga S."/>
            <person name="Hayashi H."/>
            <person name="Hino K."/>
            <person name="Imai K.S."/>
            <person name="Inaba K."/>
            <person name="Kano S."/>
            <person name="Kobayashi K."/>
            <person name="Kobayashi M."/>
            <person name="Lee B.I."/>
            <person name="Makabe K.W."/>
            <person name="Manohar C."/>
            <person name="Matassi G."/>
            <person name="Medina M."/>
            <person name="Mochizuki Y."/>
            <person name="Mount S."/>
            <person name="Morishita T."/>
            <person name="Miura S."/>
            <person name="Nakayama A."/>
            <person name="Nishizaka S."/>
            <person name="Nomoto H."/>
            <person name="Ohta F."/>
            <person name="Oishi K."/>
            <person name="Rigoutsos I."/>
            <person name="Sano M."/>
            <person name="Sasaki A."/>
            <person name="Sasakura Y."/>
            <person name="Shoguchi E."/>
            <person name="Shin-i T."/>
            <person name="Spagnuolo A."/>
            <person name="Stainier D."/>
            <person name="Suzuki M.M."/>
            <person name="Tassy O."/>
            <person name="Takatori N."/>
            <person name="Tokuoka M."/>
            <person name="Yagi K."/>
            <person name="Yoshizaki F."/>
            <person name="Wada S."/>
            <person name="Zhang C."/>
            <person name="Hyatt P.D."/>
            <person name="Larimer F."/>
            <person name="Detter C."/>
            <person name="Doggett N."/>
            <person name="Glavina T."/>
            <person name="Hawkins T."/>
            <person name="Richardson P."/>
            <person name="Lucas S."/>
            <person name="Kohara Y."/>
            <person name="Levine M."/>
            <person name="Satoh N."/>
            <person name="Rokhsar D.S."/>
        </authorList>
    </citation>
    <scope>NUCLEOTIDE SEQUENCE [LARGE SCALE GENOMIC DNA]</scope>
</reference>
<evidence type="ECO:0000256" key="1">
    <source>
        <dbReference type="SAM" id="Phobius"/>
    </source>
</evidence>
<sequence>MPISSTNSRLTRELYKPPPRSLEQIRMQEVFNHQIPGSPNPSLKRERHLDGVPKKKTAVVGPVTDNRHAVSNGFAGAADPPLKTSGGVLVNGGVSMWSKSAASGGCLGRMCCICHGYFFTRCCILAFLIGLLLGALITGLVVGLIYAERAEAAGLIAAAAVADDEPVGCLQSPCPSASATCAYSMNDTLLTCNCRPGPTTSTAGINAGGYVCNFFETMTTAVPVTVT</sequence>
<accession>A0A1W5B7S8</accession>
<dbReference type="InParanoid" id="A0A1W5B7S8"/>
<keyword evidence="1" id="KW-1133">Transmembrane helix</keyword>
<gene>
    <name evidence="2" type="primary">LOC100183102</name>
</gene>
<evidence type="ECO:0000313" key="3">
    <source>
        <dbReference type="Proteomes" id="UP000008144"/>
    </source>
</evidence>
<reference evidence="2" key="3">
    <citation type="submission" date="2025-08" db="UniProtKB">
        <authorList>
            <consortium name="Ensembl"/>
        </authorList>
    </citation>
    <scope>IDENTIFICATION</scope>
</reference>
<protein>
    <submittedName>
        <fullName evidence="2">Uncharacterized LOC100183102</fullName>
    </submittedName>
</protein>
<reference evidence="2" key="2">
    <citation type="journal article" date="2008" name="Genome Biol.">
        <title>Improved genome assembly and evidence-based global gene model set for the chordate Ciona intestinalis: new insight into intron and operon populations.</title>
        <authorList>
            <person name="Satou Y."/>
            <person name="Mineta K."/>
            <person name="Ogasawara M."/>
            <person name="Sasakura Y."/>
            <person name="Shoguchi E."/>
            <person name="Ueno K."/>
            <person name="Yamada L."/>
            <person name="Matsumoto J."/>
            <person name="Wasserscheid J."/>
            <person name="Dewar K."/>
            <person name="Wiley G.B."/>
            <person name="Macmil S.L."/>
            <person name="Roe B.A."/>
            <person name="Zeller R.W."/>
            <person name="Hastings K.E."/>
            <person name="Lemaire P."/>
            <person name="Lindquist E."/>
            <person name="Endo T."/>
            <person name="Hotta K."/>
            <person name="Inaba K."/>
        </authorList>
    </citation>
    <scope>NUCLEOTIDE SEQUENCE [LARGE SCALE GENOMIC DNA]</scope>
    <source>
        <strain evidence="2">wild type</strain>
    </source>
</reference>
<accession>H2Y380</accession>
<feature type="transmembrane region" description="Helical" evidence="1">
    <location>
        <begin position="124"/>
        <end position="147"/>
    </location>
</feature>
<proteinExistence type="predicted"/>
<organism evidence="2 3">
    <name type="scientific">Ciona intestinalis</name>
    <name type="common">Transparent sea squirt</name>
    <name type="synonym">Ascidia intestinalis</name>
    <dbReference type="NCBI Taxonomy" id="7719"/>
    <lineage>
        <taxon>Eukaryota</taxon>
        <taxon>Metazoa</taxon>
        <taxon>Chordata</taxon>
        <taxon>Tunicata</taxon>
        <taxon>Ascidiacea</taxon>
        <taxon>Phlebobranchia</taxon>
        <taxon>Cionidae</taxon>
        <taxon>Ciona</taxon>
    </lineage>
</organism>
<name>A0A1W5B7S8_CIOIN</name>
<evidence type="ECO:0000313" key="2">
    <source>
        <dbReference type="Ensembl" id="ENSCINP00000036365.1"/>
    </source>
</evidence>
<keyword evidence="1" id="KW-0812">Transmembrane</keyword>
<dbReference type="KEGG" id="cin:100183102"/>
<reference evidence="2" key="4">
    <citation type="submission" date="2025-09" db="UniProtKB">
        <authorList>
            <consortium name="Ensembl"/>
        </authorList>
    </citation>
    <scope>IDENTIFICATION</scope>
</reference>
<dbReference type="OrthoDB" id="10601369at2759"/>
<keyword evidence="1" id="KW-0472">Membrane</keyword>
<dbReference type="Proteomes" id="UP000008144">
    <property type="component" value="Chromosome 1"/>
</dbReference>